<accession>A0A9P9WGE1</accession>
<feature type="transmembrane region" description="Helical" evidence="2">
    <location>
        <begin position="199"/>
        <end position="221"/>
    </location>
</feature>
<evidence type="ECO:0000259" key="3">
    <source>
        <dbReference type="Pfam" id="PF24802"/>
    </source>
</evidence>
<sequence length="408" mass="45723">MVDRWTITLDPDDWDQILVVTAFNAIALYNFVELNAMIFTTFKRRSGLYFWSFLVSSNGVAPYAIGFLLKDLHLSPSPYIDITLIIIGWVTLVTGQAFVLYSRLHLVMRDKTKLRLVLVMIIVNAIICHVPTTIFVYGANSANPTRWIKPYQIYEKIEVTLFFVVESILSGIYIWKTLSFFRFEATLHARPLSQLMMHLIWINVVIILLDATILALEYAGFYNLQTAYKGMVYSIKLKLEFKVLNGLIELTKYKTPRGSWTNQLAAQTPCAQHLRSGSTSSGRGGGNSSNRGGIYDGTDPGTGTVNFETFNDTLSRIHDTHKTDRPDSAYEVRIFAGEGGSRDSDSANADGITVRTTMEVTTTKAEPWEAMSCRGIESLHGSGEARPDTAYSQADSYRLSDLELAQKV</sequence>
<feature type="domain" description="DUF7703" evidence="3">
    <location>
        <begin position="16"/>
        <end position="255"/>
    </location>
</feature>
<dbReference type="AlphaFoldDB" id="A0A9P9WGE1"/>
<dbReference type="Pfam" id="PF24802">
    <property type="entry name" value="DUF7703"/>
    <property type="match status" value="1"/>
</dbReference>
<feature type="region of interest" description="Disordered" evidence="1">
    <location>
        <begin position="271"/>
        <end position="298"/>
    </location>
</feature>
<proteinExistence type="predicted"/>
<keyword evidence="2" id="KW-0472">Membrane</keyword>
<feature type="transmembrane region" description="Helical" evidence="2">
    <location>
        <begin position="82"/>
        <end position="104"/>
    </location>
</feature>
<gene>
    <name evidence="4" type="ORF">JX265_009325</name>
</gene>
<feature type="transmembrane region" description="Helical" evidence="2">
    <location>
        <begin position="48"/>
        <end position="70"/>
    </location>
</feature>
<comment type="caution">
    <text evidence="4">The sequence shown here is derived from an EMBL/GenBank/DDBJ whole genome shotgun (WGS) entry which is preliminary data.</text>
</comment>
<evidence type="ECO:0000256" key="2">
    <source>
        <dbReference type="SAM" id="Phobius"/>
    </source>
</evidence>
<dbReference type="PANTHER" id="PTHR37013">
    <property type="entry name" value="INTEGRAL MEMBRANE PROTEIN (AFU_ORTHOLOGUE AFUA_1G05950)-RELATED"/>
    <property type="match status" value="1"/>
</dbReference>
<evidence type="ECO:0000313" key="4">
    <source>
        <dbReference type="EMBL" id="KAI1861822.1"/>
    </source>
</evidence>
<dbReference type="InterPro" id="IPR056120">
    <property type="entry name" value="DUF7703"/>
</dbReference>
<dbReference type="PANTHER" id="PTHR37013:SF3">
    <property type="entry name" value="INTEGRAL MEMBRANE PROTEIN (AFU_ORTHOLOGUE AFUA_1G05950)"/>
    <property type="match status" value="1"/>
</dbReference>
<evidence type="ECO:0000256" key="1">
    <source>
        <dbReference type="SAM" id="MobiDB-lite"/>
    </source>
</evidence>
<name>A0A9P9WGE1_9PEZI</name>
<keyword evidence="2" id="KW-1133">Transmembrane helix</keyword>
<feature type="transmembrane region" description="Helical" evidence="2">
    <location>
        <begin position="17"/>
        <end position="36"/>
    </location>
</feature>
<evidence type="ECO:0000313" key="5">
    <source>
        <dbReference type="Proteomes" id="UP000829685"/>
    </source>
</evidence>
<protein>
    <recommendedName>
        <fullName evidence="3">DUF7703 domain-containing protein</fullName>
    </recommendedName>
</protein>
<dbReference type="OrthoDB" id="405906at2759"/>
<dbReference type="Proteomes" id="UP000829685">
    <property type="component" value="Unassembled WGS sequence"/>
</dbReference>
<reference evidence="4" key="1">
    <citation type="submission" date="2021-03" db="EMBL/GenBank/DDBJ databases">
        <title>Revisited historic fungal species revealed as producer of novel bioactive compounds through whole genome sequencing and comparative genomics.</title>
        <authorList>
            <person name="Vignolle G.A."/>
            <person name="Hochenegger N."/>
            <person name="Mach R.L."/>
            <person name="Mach-Aigner A.R."/>
            <person name="Javad Rahimi M."/>
            <person name="Salim K.A."/>
            <person name="Chan C.M."/>
            <person name="Lim L.B.L."/>
            <person name="Cai F."/>
            <person name="Druzhinina I.S."/>
            <person name="U'Ren J.M."/>
            <person name="Derntl C."/>
        </authorList>
    </citation>
    <scope>NUCLEOTIDE SEQUENCE</scope>
    <source>
        <strain evidence="4">TUCIM 5799</strain>
    </source>
</reference>
<keyword evidence="2" id="KW-0812">Transmembrane</keyword>
<keyword evidence="5" id="KW-1185">Reference proteome</keyword>
<feature type="transmembrane region" description="Helical" evidence="2">
    <location>
        <begin position="116"/>
        <end position="139"/>
    </location>
</feature>
<organism evidence="4 5">
    <name type="scientific">Neoarthrinium moseri</name>
    <dbReference type="NCBI Taxonomy" id="1658444"/>
    <lineage>
        <taxon>Eukaryota</taxon>
        <taxon>Fungi</taxon>
        <taxon>Dikarya</taxon>
        <taxon>Ascomycota</taxon>
        <taxon>Pezizomycotina</taxon>
        <taxon>Sordariomycetes</taxon>
        <taxon>Xylariomycetidae</taxon>
        <taxon>Amphisphaeriales</taxon>
        <taxon>Apiosporaceae</taxon>
        <taxon>Neoarthrinium</taxon>
    </lineage>
</organism>
<dbReference type="EMBL" id="JAFIMR010000028">
    <property type="protein sequence ID" value="KAI1861822.1"/>
    <property type="molecule type" value="Genomic_DNA"/>
</dbReference>
<feature type="transmembrane region" description="Helical" evidence="2">
    <location>
        <begin position="159"/>
        <end position="178"/>
    </location>
</feature>